<dbReference type="Proteomes" id="UP000488956">
    <property type="component" value="Unassembled WGS sequence"/>
</dbReference>
<dbReference type="EMBL" id="QXGC01005514">
    <property type="protein sequence ID" value="KAE9165051.1"/>
    <property type="molecule type" value="Genomic_DNA"/>
</dbReference>
<evidence type="ECO:0000313" key="6">
    <source>
        <dbReference type="EMBL" id="KAE9171199.1"/>
    </source>
</evidence>
<evidence type="ECO:0000313" key="12">
    <source>
        <dbReference type="Proteomes" id="UP000488956"/>
    </source>
</evidence>
<dbReference type="EMBL" id="QXGD01004328">
    <property type="protein sequence ID" value="KAE9171199.1"/>
    <property type="molecule type" value="Genomic_DNA"/>
</dbReference>
<dbReference type="EMBL" id="QXGB01005328">
    <property type="protein sequence ID" value="KAE9163378.1"/>
    <property type="molecule type" value="Genomic_DNA"/>
</dbReference>
<dbReference type="EMBL" id="QXFZ01005191">
    <property type="protein sequence ID" value="KAE9061671.1"/>
    <property type="molecule type" value="Genomic_DNA"/>
</dbReference>
<evidence type="ECO:0000313" key="5">
    <source>
        <dbReference type="EMBL" id="KAE9165051.1"/>
    </source>
</evidence>
<evidence type="ECO:0000313" key="10">
    <source>
        <dbReference type="Proteomes" id="UP000460718"/>
    </source>
</evidence>
<evidence type="ECO:0000313" key="3">
    <source>
        <dbReference type="EMBL" id="KAE9063274.1"/>
    </source>
</evidence>
<evidence type="ECO:0000313" key="9">
    <source>
        <dbReference type="Proteomes" id="UP000441208"/>
    </source>
</evidence>
<evidence type="ECO:0000313" key="11">
    <source>
        <dbReference type="Proteomes" id="UP000476176"/>
    </source>
</evidence>
<reference evidence="7 8" key="1">
    <citation type="submission" date="2018-08" db="EMBL/GenBank/DDBJ databases">
        <title>Genomic investigation of the strawberry pathogen Phytophthora fragariae indicates pathogenicity is determined by transcriptional variation in three key races.</title>
        <authorList>
            <person name="Adams T.M."/>
            <person name="Armitage A.D."/>
            <person name="Sobczyk M.K."/>
            <person name="Bates H.J."/>
            <person name="Dunwell J.M."/>
            <person name="Nellist C.F."/>
            <person name="Harrison R.J."/>
        </authorList>
    </citation>
    <scope>NUCLEOTIDE SEQUENCE [LARGE SCALE GENOMIC DNA]</scope>
    <source>
        <strain evidence="6 8">BC-1</strain>
        <strain evidence="5 11">BC-23</strain>
        <strain evidence="4 7">NOV-27</strain>
        <strain evidence="2 9">NOV-71</strain>
        <strain evidence="3 12">ONT-3</strain>
        <strain evidence="1 10">SCRP245</strain>
    </source>
</reference>
<gene>
    <name evidence="6" type="ORF">PF002_g29887</name>
    <name evidence="5" type="ORF">PF004_g29628</name>
    <name evidence="4" type="ORF">PF005_g30476</name>
    <name evidence="2" type="ORF">PF007_g30176</name>
    <name evidence="3" type="ORF">PF010_g29067</name>
    <name evidence="1" type="ORF">PF011_g29630</name>
</gene>
<dbReference type="Proteomes" id="UP000440367">
    <property type="component" value="Unassembled WGS sequence"/>
</dbReference>
<dbReference type="EMBL" id="QXFW01005526">
    <property type="protein sequence ID" value="KAE8961755.1"/>
    <property type="molecule type" value="Genomic_DNA"/>
</dbReference>
<protein>
    <submittedName>
        <fullName evidence="4">Uncharacterized protein</fullName>
    </submittedName>
</protein>
<evidence type="ECO:0000313" key="7">
    <source>
        <dbReference type="Proteomes" id="UP000433483"/>
    </source>
</evidence>
<name>A0A6A3VDB0_9STRA</name>
<organism evidence="4 7">
    <name type="scientific">Phytophthora fragariae</name>
    <dbReference type="NCBI Taxonomy" id="53985"/>
    <lineage>
        <taxon>Eukaryota</taxon>
        <taxon>Sar</taxon>
        <taxon>Stramenopiles</taxon>
        <taxon>Oomycota</taxon>
        <taxon>Peronosporomycetes</taxon>
        <taxon>Peronosporales</taxon>
        <taxon>Peronosporaceae</taxon>
        <taxon>Phytophthora</taxon>
    </lineage>
</organism>
<evidence type="ECO:0000313" key="2">
    <source>
        <dbReference type="EMBL" id="KAE9061671.1"/>
    </source>
</evidence>
<evidence type="ECO:0000313" key="1">
    <source>
        <dbReference type="EMBL" id="KAE8961755.1"/>
    </source>
</evidence>
<comment type="caution">
    <text evidence="4">The sequence shown here is derived from an EMBL/GenBank/DDBJ whole genome shotgun (WGS) entry which is preliminary data.</text>
</comment>
<evidence type="ECO:0000313" key="4">
    <source>
        <dbReference type="EMBL" id="KAE9163378.1"/>
    </source>
</evidence>
<evidence type="ECO:0000313" key="8">
    <source>
        <dbReference type="Proteomes" id="UP000440367"/>
    </source>
</evidence>
<dbReference type="Proteomes" id="UP000433483">
    <property type="component" value="Unassembled WGS sequence"/>
</dbReference>
<sequence length="55" mass="5896">MPVAVLLQRCVQCIDAALLVAVLLHQWRTLLSCCSASSSGTVPMASIAIMLLCYM</sequence>
<dbReference type="EMBL" id="QXFX01004649">
    <property type="protein sequence ID" value="KAE9063274.1"/>
    <property type="molecule type" value="Genomic_DNA"/>
</dbReference>
<dbReference type="Proteomes" id="UP000441208">
    <property type="component" value="Unassembled WGS sequence"/>
</dbReference>
<keyword evidence="7" id="KW-1185">Reference proteome</keyword>
<dbReference type="AlphaFoldDB" id="A0A6A3VDB0"/>
<proteinExistence type="predicted"/>
<dbReference type="Proteomes" id="UP000460718">
    <property type="component" value="Unassembled WGS sequence"/>
</dbReference>
<dbReference type="Proteomes" id="UP000476176">
    <property type="component" value="Unassembled WGS sequence"/>
</dbReference>
<accession>A0A6A3VDB0</accession>